<organism evidence="1 2">
    <name type="scientific">Choristoneura fumiferana</name>
    <name type="common">Spruce budworm moth</name>
    <name type="synonym">Archips fumiferana</name>
    <dbReference type="NCBI Taxonomy" id="7141"/>
    <lineage>
        <taxon>Eukaryota</taxon>
        <taxon>Metazoa</taxon>
        <taxon>Ecdysozoa</taxon>
        <taxon>Arthropoda</taxon>
        <taxon>Hexapoda</taxon>
        <taxon>Insecta</taxon>
        <taxon>Pterygota</taxon>
        <taxon>Neoptera</taxon>
        <taxon>Endopterygota</taxon>
        <taxon>Lepidoptera</taxon>
        <taxon>Glossata</taxon>
        <taxon>Ditrysia</taxon>
        <taxon>Tortricoidea</taxon>
        <taxon>Tortricidae</taxon>
        <taxon>Tortricinae</taxon>
        <taxon>Choristoneura</taxon>
    </lineage>
</organism>
<keyword evidence="2" id="KW-1185">Reference proteome</keyword>
<sequence length="177" mass="20345">MQRPLKIKQSESPVANDVRRPTQEALMRFMDTIDEFLGKSRVLTSREVELVEPELGSLLTWKLDISQRSGQFCCATRNCGGSFEKARGYKIERENYIADILGKNPVAPDVGKKKTIVTPIDKQTMEYRSPLGQYEEEDYDERKTNGYRNRYNKKFKTPGNRSIHPAADGFLSREDMS</sequence>
<gene>
    <name evidence="1" type="ORF">MSG28_009627</name>
</gene>
<reference evidence="1 2" key="1">
    <citation type="journal article" date="2022" name="Genome Biol. Evol.">
        <title>The Spruce Budworm Genome: Reconstructing the Evolutionary History of Antifreeze Proteins.</title>
        <authorList>
            <person name="Beliveau C."/>
            <person name="Gagne P."/>
            <person name="Picq S."/>
            <person name="Vernygora O."/>
            <person name="Keeling C.I."/>
            <person name="Pinkney K."/>
            <person name="Doucet D."/>
            <person name="Wen F."/>
            <person name="Johnston J.S."/>
            <person name="Maaroufi H."/>
            <person name="Boyle B."/>
            <person name="Laroche J."/>
            <person name="Dewar K."/>
            <person name="Juretic N."/>
            <person name="Blackburn G."/>
            <person name="Nisole A."/>
            <person name="Brunet B."/>
            <person name="Brandao M."/>
            <person name="Lumley L."/>
            <person name="Duan J."/>
            <person name="Quan G."/>
            <person name="Lucarotti C.J."/>
            <person name="Roe A.D."/>
            <person name="Sperling F.A.H."/>
            <person name="Levesque R.C."/>
            <person name="Cusson M."/>
        </authorList>
    </citation>
    <scope>NUCLEOTIDE SEQUENCE [LARGE SCALE GENOMIC DNA]</scope>
    <source>
        <strain evidence="1">Glfc:IPQL:Cfum</strain>
    </source>
</reference>
<dbReference type="Proteomes" id="UP001064048">
    <property type="component" value="Chromosome 16"/>
</dbReference>
<comment type="caution">
    <text evidence="1">The sequence shown here is derived from an EMBL/GenBank/DDBJ whole genome shotgun (WGS) entry which is preliminary data.</text>
</comment>
<protein>
    <submittedName>
        <fullName evidence="1">Uncharacterized protein</fullName>
    </submittedName>
</protein>
<name>A0ACC0JC03_CHOFU</name>
<dbReference type="EMBL" id="CM046116">
    <property type="protein sequence ID" value="KAI8421617.1"/>
    <property type="molecule type" value="Genomic_DNA"/>
</dbReference>
<proteinExistence type="predicted"/>
<accession>A0ACC0JC03</accession>
<evidence type="ECO:0000313" key="2">
    <source>
        <dbReference type="Proteomes" id="UP001064048"/>
    </source>
</evidence>
<evidence type="ECO:0000313" key="1">
    <source>
        <dbReference type="EMBL" id="KAI8421617.1"/>
    </source>
</evidence>